<evidence type="ECO:0000313" key="1">
    <source>
        <dbReference type="EMBL" id="RJO60237.1"/>
    </source>
</evidence>
<gene>
    <name evidence="1" type="ORF">C4544_05685</name>
</gene>
<dbReference type="Proteomes" id="UP000285655">
    <property type="component" value="Unassembled WGS sequence"/>
</dbReference>
<comment type="caution">
    <text evidence="1">The sequence shown here is derived from an EMBL/GenBank/DDBJ whole genome shotgun (WGS) entry which is preliminary data.</text>
</comment>
<proteinExistence type="predicted"/>
<reference evidence="1 2" key="1">
    <citation type="journal article" date="2017" name="ISME J.">
        <title>Energy and carbon metabolisms in a deep terrestrial subsurface fluid microbial community.</title>
        <authorList>
            <person name="Momper L."/>
            <person name="Jungbluth S.P."/>
            <person name="Lee M.D."/>
            <person name="Amend J.P."/>
        </authorList>
    </citation>
    <scope>NUCLEOTIDE SEQUENCE [LARGE SCALE GENOMIC DNA]</scope>
    <source>
        <strain evidence="1">SURF_29</strain>
    </source>
</reference>
<name>A0A419DAV3_9BACT</name>
<dbReference type="AlphaFoldDB" id="A0A419DAV3"/>
<dbReference type="EMBL" id="QZJW01000050">
    <property type="protein sequence ID" value="RJO60237.1"/>
    <property type="molecule type" value="Genomic_DNA"/>
</dbReference>
<evidence type="ECO:0000313" key="2">
    <source>
        <dbReference type="Proteomes" id="UP000285655"/>
    </source>
</evidence>
<accession>A0A419DAV3</accession>
<sequence length="156" mass="17173">MSTCVERPTNIIGLLGKKVLETKVAVDAIFLKVWTESQNYFGEDYAIFYKIDANLSIGCNGIFGYHEFHPINEDEFMNGTLETIPVAGWLSYIESGNAFQPIVLHLADSKDGESGTLLEIGAVIEKILVDHKTGRDLFSALKPVMMTGHKPLPPSA</sequence>
<organism evidence="1 2">
    <name type="scientific">candidate division WS5 bacterium</name>
    <dbReference type="NCBI Taxonomy" id="2093353"/>
    <lineage>
        <taxon>Bacteria</taxon>
        <taxon>candidate division WS5</taxon>
    </lineage>
</organism>
<protein>
    <submittedName>
        <fullName evidence="1">Uncharacterized protein</fullName>
    </submittedName>
</protein>